<evidence type="ECO:0008006" key="3">
    <source>
        <dbReference type="Google" id="ProtNLM"/>
    </source>
</evidence>
<gene>
    <name evidence="1" type="ORF">FA15DRAFT_596747</name>
</gene>
<dbReference type="EMBL" id="ML210250">
    <property type="protein sequence ID" value="TFK22070.1"/>
    <property type="molecule type" value="Genomic_DNA"/>
</dbReference>
<organism evidence="1 2">
    <name type="scientific">Coprinopsis marcescibilis</name>
    <name type="common">Agaric fungus</name>
    <name type="synonym">Psathyrella marcescibilis</name>
    <dbReference type="NCBI Taxonomy" id="230819"/>
    <lineage>
        <taxon>Eukaryota</taxon>
        <taxon>Fungi</taxon>
        <taxon>Dikarya</taxon>
        <taxon>Basidiomycota</taxon>
        <taxon>Agaricomycotina</taxon>
        <taxon>Agaricomycetes</taxon>
        <taxon>Agaricomycetidae</taxon>
        <taxon>Agaricales</taxon>
        <taxon>Agaricineae</taxon>
        <taxon>Psathyrellaceae</taxon>
        <taxon>Coprinopsis</taxon>
    </lineage>
</organism>
<accession>A0A5C3KNQ0</accession>
<evidence type="ECO:0000313" key="1">
    <source>
        <dbReference type="EMBL" id="TFK22070.1"/>
    </source>
</evidence>
<keyword evidence="2" id="KW-1185">Reference proteome</keyword>
<dbReference type="AlphaFoldDB" id="A0A5C3KNQ0"/>
<proteinExistence type="predicted"/>
<sequence>MFLDVKSAFPSVVVPVLIHDMWLRGVPEGYTRWFKRKLKGRSTTIAFDDFETELIEVVRGLDCSKKSRGDV</sequence>
<dbReference type="Proteomes" id="UP000307440">
    <property type="component" value="Unassembled WGS sequence"/>
</dbReference>
<dbReference type="OrthoDB" id="3044497at2759"/>
<reference evidence="1 2" key="1">
    <citation type="journal article" date="2019" name="Nat. Ecol. Evol.">
        <title>Megaphylogeny resolves global patterns of mushroom evolution.</title>
        <authorList>
            <person name="Varga T."/>
            <person name="Krizsan K."/>
            <person name="Foldi C."/>
            <person name="Dima B."/>
            <person name="Sanchez-Garcia M."/>
            <person name="Sanchez-Ramirez S."/>
            <person name="Szollosi G.J."/>
            <person name="Szarkandi J.G."/>
            <person name="Papp V."/>
            <person name="Albert L."/>
            <person name="Andreopoulos W."/>
            <person name="Angelini C."/>
            <person name="Antonin V."/>
            <person name="Barry K.W."/>
            <person name="Bougher N.L."/>
            <person name="Buchanan P."/>
            <person name="Buyck B."/>
            <person name="Bense V."/>
            <person name="Catcheside P."/>
            <person name="Chovatia M."/>
            <person name="Cooper J."/>
            <person name="Damon W."/>
            <person name="Desjardin D."/>
            <person name="Finy P."/>
            <person name="Geml J."/>
            <person name="Haridas S."/>
            <person name="Hughes K."/>
            <person name="Justo A."/>
            <person name="Karasinski D."/>
            <person name="Kautmanova I."/>
            <person name="Kiss B."/>
            <person name="Kocsube S."/>
            <person name="Kotiranta H."/>
            <person name="LaButti K.M."/>
            <person name="Lechner B.E."/>
            <person name="Liimatainen K."/>
            <person name="Lipzen A."/>
            <person name="Lukacs Z."/>
            <person name="Mihaltcheva S."/>
            <person name="Morgado L.N."/>
            <person name="Niskanen T."/>
            <person name="Noordeloos M.E."/>
            <person name="Ohm R.A."/>
            <person name="Ortiz-Santana B."/>
            <person name="Ovrebo C."/>
            <person name="Racz N."/>
            <person name="Riley R."/>
            <person name="Savchenko A."/>
            <person name="Shiryaev A."/>
            <person name="Soop K."/>
            <person name="Spirin V."/>
            <person name="Szebenyi C."/>
            <person name="Tomsovsky M."/>
            <person name="Tulloss R.E."/>
            <person name="Uehling J."/>
            <person name="Grigoriev I.V."/>
            <person name="Vagvolgyi C."/>
            <person name="Papp T."/>
            <person name="Martin F.M."/>
            <person name="Miettinen O."/>
            <person name="Hibbett D.S."/>
            <person name="Nagy L.G."/>
        </authorList>
    </citation>
    <scope>NUCLEOTIDE SEQUENCE [LARGE SCALE GENOMIC DNA]</scope>
    <source>
        <strain evidence="1 2">CBS 121175</strain>
    </source>
</reference>
<protein>
    <recommendedName>
        <fullName evidence="3">Reverse transcriptase domain-containing protein</fullName>
    </recommendedName>
</protein>
<dbReference type="STRING" id="230819.A0A5C3KNQ0"/>
<evidence type="ECO:0000313" key="2">
    <source>
        <dbReference type="Proteomes" id="UP000307440"/>
    </source>
</evidence>
<name>A0A5C3KNQ0_COPMA</name>